<evidence type="ECO:0000256" key="13">
    <source>
        <dbReference type="ARBA" id="ARBA00033999"/>
    </source>
</evidence>
<keyword evidence="6" id="KW-0285">Flavoprotein</keyword>
<keyword evidence="8" id="KW-0274">FAD</keyword>
<reference evidence="15" key="1">
    <citation type="journal article" date="2019" name="PLoS Negl. Trop. Dis.">
        <title>Revisiting the worldwide diversity of Leptospira species in the environment.</title>
        <authorList>
            <person name="Vincent A.T."/>
            <person name="Schiettekatte O."/>
            <person name="Bourhy P."/>
            <person name="Veyrier F.J."/>
            <person name="Picardeau M."/>
        </authorList>
    </citation>
    <scope>NUCLEOTIDE SEQUENCE [LARGE SCALE GENOMIC DNA]</scope>
    <source>
        <strain evidence="15">201702451</strain>
    </source>
</reference>
<evidence type="ECO:0000313" key="16">
    <source>
        <dbReference type="Proteomes" id="UP000297567"/>
    </source>
</evidence>
<evidence type="ECO:0000313" key="15">
    <source>
        <dbReference type="EMBL" id="TGL75590.1"/>
    </source>
</evidence>
<comment type="similarity">
    <text evidence="3">Belongs to the DNA photolyase class-2 family.</text>
</comment>
<evidence type="ECO:0000256" key="1">
    <source>
        <dbReference type="ARBA" id="ARBA00001932"/>
    </source>
</evidence>
<dbReference type="Gene3D" id="1.25.40.80">
    <property type="match status" value="1"/>
</dbReference>
<dbReference type="InterPro" id="IPR036134">
    <property type="entry name" value="Crypto/Photolyase_FAD-like_sf"/>
</dbReference>
<comment type="caution">
    <text evidence="15">The sequence shown here is derived from an EMBL/GenBank/DDBJ whole genome shotgun (WGS) entry which is preliminary data.</text>
</comment>
<proteinExistence type="inferred from homology"/>
<organism evidence="15 16">
    <name type="scientific">Leptospira jelokensis</name>
    <dbReference type="NCBI Taxonomy" id="2484931"/>
    <lineage>
        <taxon>Bacteria</taxon>
        <taxon>Pseudomonadati</taxon>
        <taxon>Spirochaetota</taxon>
        <taxon>Spirochaetia</taxon>
        <taxon>Leptospirales</taxon>
        <taxon>Leptospiraceae</taxon>
        <taxon>Leptospira</taxon>
    </lineage>
</organism>
<dbReference type="SUPFAM" id="SSF48173">
    <property type="entry name" value="Cryptochrome/photolyase FAD-binding domain"/>
    <property type="match status" value="1"/>
</dbReference>
<dbReference type="PANTHER" id="PTHR10211">
    <property type="entry name" value="DEOXYRIBODIPYRIMIDINE PHOTOLYASE"/>
    <property type="match status" value="1"/>
</dbReference>
<evidence type="ECO:0000256" key="12">
    <source>
        <dbReference type="ARBA" id="ARBA00031671"/>
    </source>
</evidence>
<dbReference type="Proteomes" id="UP000297567">
    <property type="component" value="Unassembled WGS sequence"/>
</dbReference>
<dbReference type="PROSITE" id="PS51645">
    <property type="entry name" value="PHR_CRY_ALPHA_BETA"/>
    <property type="match status" value="1"/>
</dbReference>
<evidence type="ECO:0000256" key="5">
    <source>
        <dbReference type="ARBA" id="ARBA00014046"/>
    </source>
</evidence>
<accession>A0A4Z1A420</accession>
<evidence type="ECO:0000256" key="10">
    <source>
        <dbReference type="ARBA" id="ARBA00023204"/>
    </source>
</evidence>
<dbReference type="InterPro" id="IPR006050">
    <property type="entry name" value="DNA_photolyase_N"/>
</dbReference>
<name>A0A4Z1A420_9LEPT</name>
<dbReference type="FunFam" id="1.10.579.10:FF:000002">
    <property type="entry name" value="Deoxyribodipyrimidine photolyase"/>
    <property type="match status" value="1"/>
</dbReference>
<evidence type="ECO:0000256" key="8">
    <source>
        <dbReference type="ARBA" id="ARBA00022827"/>
    </source>
</evidence>
<evidence type="ECO:0000256" key="4">
    <source>
        <dbReference type="ARBA" id="ARBA00013149"/>
    </source>
</evidence>
<dbReference type="GO" id="GO:0000719">
    <property type="term" value="P:photoreactive repair"/>
    <property type="evidence" value="ECO:0007669"/>
    <property type="project" value="TreeGrafter"/>
</dbReference>
<feature type="domain" description="Photolyase/cryptochrome alpha/beta" evidence="14">
    <location>
        <begin position="19"/>
        <end position="151"/>
    </location>
</feature>
<protein>
    <recommendedName>
        <fullName evidence="5">Deoxyribodipyrimidine photo-lyase</fullName>
        <ecNumber evidence="4">4.1.99.3</ecNumber>
    </recommendedName>
    <alternativeName>
        <fullName evidence="12">DNA photolyase</fullName>
    </alternativeName>
</protein>
<dbReference type="PANTHER" id="PTHR10211:SF0">
    <property type="entry name" value="DEOXYRIBODIPYRIMIDINE PHOTO-LYASE"/>
    <property type="match status" value="1"/>
</dbReference>
<sequence>MSPSRIRICNDKQVQLDKTYVLYWMQAYRRFDANHAFLHAVKLAKELKKELIVYEGLRMDYPWNSIRLHQFILEGMVENQTRADELGIQYWPYLETPKNPAKGLLKEICEGAAAVVTDDFPCFIIPEQTKKLAGKIQCQLLSIDGNSLLPFSGFEKPASAARILRLWIHKELHKNFPKPNTMIWKKEDLLELKGKRKIPERIGLPKNAFDLLETIPFQNDVPPVKGVKGGRKEALRLLNDFIKQKLDLYATKRSEPNRPELTATSGLSPYLHFGWIGLEEIVYAVLQHASKGKWNPERMSHQKPGDRENFYSPSHAANHFLDELITWRDIGYLFFWKDKPQKIDLNDLPNWVKENFKKHQKDHREFTYTLEQFESAKTHDELWNSAQIELVKTGKMHNYMRMLWGKKVIEWTKSYEEAFLILEHLNNKYAYDGRNPNSYTGILWCFGLFDRPWFPERNVFGNVRFMSSDSTKKKFKMNSYLEYIGELSGKSNSLFP</sequence>
<evidence type="ECO:0000256" key="7">
    <source>
        <dbReference type="ARBA" id="ARBA00022763"/>
    </source>
</evidence>
<dbReference type="EC" id="4.1.99.3" evidence="4"/>
<evidence type="ECO:0000259" key="14">
    <source>
        <dbReference type="PROSITE" id="PS51645"/>
    </source>
</evidence>
<dbReference type="GO" id="GO:0003677">
    <property type="term" value="F:DNA binding"/>
    <property type="evidence" value="ECO:0007669"/>
    <property type="project" value="UniProtKB-KW"/>
</dbReference>
<evidence type="ECO:0000256" key="6">
    <source>
        <dbReference type="ARBA" id="ARBA00022630"/>
    </source>
</evidence>
<dbReference type="GO" id="GO:0003904">
    <property type="term" value="F:deoxyribodipyrimidine photo-lyase activity"/>
    <property type="evidence" value="ECO:0007669"/>
    <property type="project" value="UniProtKB-EC"/>
</dbReference>
<dbReference type="SUPFAM" id="SSF52425">
    <property type="entry name" value="Cryptochrome/photolyase, N-terminal domain"/>
    <property type="match status" value="1"/>
</dbReference>
<evidence type="ECO:0000256" key="11">
    <source>
        <dbReference type="ARBA" id="ARBA00023239"/>
    </source>
</evidence>
<evidence type="ECO:0000256" key="2">
    <source>
        <dbReference type="ARBA" id="ARBA00001974"/>
    </source>
</evidence>
<dbReference type="Gene3D" id="1.10.579.10">
    <property type="entry name" value="DNA Cyclobutane Dipyrimidine Photolyase, subunit A, domain 3"/>
    <property type="match status" value="1"/>
</dbReference>
<keyword evidence="7" id="KW-0227">DNA damage</keyword>
<dbReference type="InterPro" id="IPR014729">
    <property type="entry name" value="Rossmann-like_a/b/a_fold"/>
</dbReference>
<keyword evidence="11 15" id="KW-0456">Lyase</keyword>
<comment type="cofactor">
    <cofactor evidence="1">
        <name>(6R)-5,10-methylene-5,6,7,8-tetrahydrofolate</name>
        <dbReference type="ChEBI" id="CHEBI:15636"/>
    </cofactor>
</comment>
<dbReference type="AlphaFoldDB" id="A0A4Z1A420"/>
<dbReference type="InterPro" id="IPR052219">
    <property type="entry name" value="Photolyase_Class-2"/>
</dbReference>
<keyword evidence="9" id="KW-0238">DNA-binding</keyword>
<gene>
    <name evidence="15" type="ORF">EHQ62_01820</name>
</gene>
<evidence type="ECO:0000256" key="9">
    <source>
        <dbReference type="ARBA" id="ARBA00023125"/>
    </source>
</evidence>
<dbReference type="Gene3D" id="3.40.50.620">
    <property type="entry name" value="HUPs"/>
    <property type="match status" value="1"/>
</dbReference>
<dbReference type="InterPro" id="IPR036155">
    <property type="entry name" value="Crypto/Photolyase_N_sf"/>
</dbReference>
<evidence type="ECO:0000256" key="3">
    <source>
        <dbReference type="ARBA" id="ARBA00006409"/>
    </source>
</evidence>
<comment type="catalytic activity">
    <reaction evidence="13">
        <text>cyclobutadipyrimidine (in DNA) = 2 pyrimidine residues (in DNA).</text>
        <dbReference type="EC" id="4.1.99.3"/>
    </reaction>
</comment>
<dbReference type="EMBL" id="RQGH01000007">
    <property type="protein sequence ID" value="TGL75590.1"/>
    <property type="molecule type" value="Genomic_DNA"/>
</dbReference>
<comment type="cofactor">
    <cofactor evidence="2">
        <name>FAD</name>
        <dbReference type="ChEBI" id="CHEBI:57692"/>
    </cofactor>
</comment>
<keyword evidence="10" id="KW-0234">DNA repair</keyword>
<keyword evidence="16" id="KW-1185">Reference proteome</keyword>